<organism evidence="2 3">
    <name type="scientific">Bursaphelenchus okinawaensis</name>
    <dbReference type="NCBI Taxonomy" id="465554"/>
    <lineage>
        <taxon>Eukaryota</taxon>
        <taxon>Metazoa</taxon>
        <taxon>Ecdysozoa</taxon>
        <taxon>Nematoda</taxon>
        <taxon>Chromadorea</taxon>
        <taxon>Rhabditida</taxon>
        <taxon>Tylenchina</taxon>
        <taxon>Tylenchomorpha</taxon>
        <taxon>Aphelenchoidea</taxon>
        <taxon>Aphelenchoididae</taxon>
        <taxon>Bursaphelenchus</taxon>
    </lineage>
</organism>
<evidence type="ECO:0000256" key="1">
    <source>
        <dbReference type="SAM" id="SignalP"/>
    </source>
</evidence>
<name>A0A811LJS9_9BILA</name>
<keyword evidence="3" id="KW-1185">Reference proteome</keyword>
<comment type="caution">
    <text evidence="2">The sequence shown here is derived from an EMBL/GenBank/DDBJ whole genome shotgun (WGS) entry which is preliminary data.</text>
</comment>
<dbReference type="AlphaFoldDB" id="A0A811LJS9"/>
<protein>
    <submittedName>
        <fullName evidence="2">Uncharacterized protein</fullName>
    </submittedName>
</protein>
<feature type="chain" id="PRO_5036221417" evidence="1">
    <location>
        <begin position="18"/>
        <end position="130"/>
    </location>
</feature>
<keyword evidence="1" id="KW-0732">Signal</keyword>
<dbReference type="Proteomes" id="UP000614601">
    <property type="component" value="Unassembled WGS sequence"/>
</dbReference>
<dbReference type="EMBL" id="CAJFDH010000006">
    <property type="protein sequence ID" value="CAD5227870.1"/>
    <property type="molecule type" value="Genomic_DNA"/>
</dbReference>
<accession>A0A811LJS9</accession>
<proteinExistence type="predicted"/>
<gene>
    <name evidence="2" type="ORF">BOKJ2_LOCUS12389</name>
</gene>
<evidence type="ECO:0000313" key="3">
    <source>
        <dbReference type="Proteomes" id="UP000614601"/>
    </source>
</evidence>
<dbReference type="Proteomes" id="UP000783686">
    <property type="component" value="Unassembled WGS sequence"/>
</dbReference>
<evidence type="ECO:0000313" key="2">
    <source>
        <dbReference type="EMBL" id="CAD5227870.1"/>
    </source>
</evidence>
<reference evidence="2" key="1">
    <citation type="submission" date="2020-09" db="EMBL/GenBank/DDBJ databases">
        <authorList>
            <person name="Kikuchi T."/>
        </authorList>
    </citation>
    <scope>NUCLEOTIDE SEQUENCE</scope>
    <source>
        <strain evidence="2">SH1</strain>
    </source>
</reference>
<feature type="signal peptide" evidence="1">
    <location>
        <begin position="1"/>
        <end position="17"/>
    </location>
</feature>
<sequence>MAGIWLLLLLTLTPVFAADADATTPSTNASVKIEPKAEPLIEAANFKRKPVFRDPPPRDMSVLKLKKSGVRLLSPKAEDMAKLSETTTTDAPSTDNTTVVPSSGVFGVGSGTVFLVSLASLLLQAMAFNL</sequence>
<dbReference type="EMBL" id="CAJFCW020000006">
    <property type="protein sequence ID" value="CAG9123763.1"/>
    <property type="molecule type" value="Genomic_DNA"/>
</dbReference>